<organism evidence="2 3">
    <name type="scientific">Prorocentrum cordatum</name>
    <dbReference type="NCBI Taxonomy" id="2364126"/>
    <lineage>
        <taxon>Eukaryota</taxon>
        <taxon>Sar</taxon>
        <taxon>Alveolata</taxon>
        <taxon>Dinophyceae</taxon>
        <taxon>Prorocentrales</taxon>
        <taxon>Prorocentraceae</taxon>
        <taxon>Prorocentrum</taxon>
    </lineage>
</organism>
<accession>A0ABN9WUP2</accession>
<comment type="caution">
    <text evidence="2">The sequence shown here is derived from an EMBL/GenBank/DDBJ whole genome shotgun (WGS) entry which is preliminary data.</text>
</comment>
<dbReference type="Proteomes" id="UP001189429">
    <property type="component" value="Unassembled WGS sequence"/>
</dbReference>
<name>A0ABN9WUP2_9DINO</name>
<protein>
    <submittedName>
        <fullName evidence="2">Uncharacterized protein</fullName>
    </submittedName>
</protein>
<keyword evidence="1" id="KW-0812">Transmembrane</keyword>
<keyword evidence="1" id="KW-1133">Transmembrane helix</keyword>
<evidence type="ECO:0000313" key="3">
    <source>
        <dbReference type="Proteomes" id="UP001189429"/>
    </source>
</evidence>
<proteinExistence type="predicted"/>
<keyword evidence="1" id="KW-0472">Membrane</keyword>
<dbReference type="EMBL" id="CAUYUJ010019367">
    <property type="protein sequence ID" value="CAK0890534.1"/>
    <property type="molecule type" value="Genomic_DNA"/>
</dbReference>
<sequence length="271" mass="30377">MVLAIFFPLSISGYRYAPCCFLFFLLFPCLLAVQLRIAADLRRRRQLAGLPVTLHGSCRRHSSSRLTCAHLESAAESERRGCQSAIVGWHGLGYPLPSVHFRLSFPSFFFMLLPSAAASLAASPCNFAAVQLMILADRRRLGQLADLPVATYGSCRRHSCAQSACRAMVMTQTSQSCLRRPYGRCRRRCRRNGSRRPPRRLPSPPHSLLLRVAPVWLLLPRAGCLPRCTPRAHRLFARTRARSFTSAEEASERLGDCCCPPGSSRYTLRER</sequence>
<keyword evidence="3" id="KW-1185">Reference proteome</keyword>
<evidence type="ECO:0000313" key="2">
    <source>
        <dbReference type="EMBL" id="CAK0890534.1"/>
    </source>
</evidence>
<feature type="transmembrane region" description="Helical" evidence="1">
    <location>
        <begin position="108"/>
        <end position="130"/>
    </location>
</feature>
<evidence type="ECO:0000256" key="1">
    <source>
        <dbReference type="SAM" id="Phobius"/>
    </source>
</evidence>
<gene>
    <name evidence="2" type="ORF">PCOR1329_LOCUS70747</name>
</gene>
<reference evidence="2" key="1">
    <citation type="submission" date="2023-10" db="EMBL/GenBank/DDBJ databases">
        <authorList>
            <person name="Chen Y."/>
            <person name="Shah S."/>
            <person name="Dougan E. K."/>
            <person name="Thang M."/>
            <person name="Chan C."/>
        </authorList>
    </citation>
    <scope>NUCLEOTIDE SEQUENCE [LARGE SCALE GENOMIC DNA]</scope>
</reference>